<evidence type="ECO:0000256" key="1">
    <source>
        <dbReference type="ARBA" id="ARBA00022723"/>
    </source>
</evidence>
<feature type="region of interest" description="Disordered" evidence="5">
    <location>
        <begin position="1"/>
        <end position="24"/>
    </location>
</feature>
<dbReference type="Proteomes" id="UP000237000">
    <property type="component" value="Unassembled WGS sequence"/>
</dbReference>
<accession>A0A2P5FQA5</accession>
<sequence length="74" mass="7826">GSKITDCTPAATVGSGDEAGENNTTTSCSVCLEEFVAGALAVRTPCSHEFHEECLRTWIPLAHSAALRCLFDLI</sequence>
<dbReference type="PROSITE" id="PS50089">
    <property type="entry name" value="ZF_RING_2"/>
    <property type="match status" value="1"/>
</dbReference>
<dbReference type="InterPro" id="IPR001841">
    <property type="entry name" value="Znf_RING"/>
</dbReference>
<evidence type="ECO:0000256" key="3">
    <source>
        <dbReference type="ARBA" id="ARBA00022833"/>
    </source>
</evidence>
<dbReference type="EMBL" id="JXTC01000015">
    <property type="protein sequence ID" value="PON99991.1"/>
    <property type="molecule type" value="Genomic_DNA"/>
</dbReference>
<dbReference type="GO" id="GO:0006511">
    <property type="term" value="P:ubiquitin-dependent protein catabolic process"/>
    <property type="evidence" value="ECO:0007669"/>
    <property type="project" value="TreeGrafter"/>
</dbReference>
<keyword evidence="8" id="KW-1185">Reference proteome</keyword>
<dbReference type="GO" id="GO:0008270">
    <property type="term" value="F:zinc ion binding"/>
    <property type="evidence" value="ECO:0007669"/>
    <property type="project" value="UniProtKB-KW"/>
</dbReference>
<dbReference type="GO" id="GO:0005634">
    <property type="term" value="C:nucleus"/>
    <property type="evidence" value="ECO:0007669"/>
    <property type="project" value="TreeGrafter"/>
</dbReference>
<dbReference type="InParanoid" id="A0A2P5FQA5"/>
<evidence type="ECO:0000313" key="7">
    <source>
        <dbReference type="EMBL" id="PON99991.1"/>
    </source>
</evidence>
<dbReference type="Gene3D" id="3.30.40.10">
    <property type="entry name" value="Zinc/RING finger domain, C3HC4 (zinc finger)"/>
    <property type="match status" value="1"/>
</dbReference>
<dbReference type="SUPFAM" id="SSF57850">
    <property type="entry name" value="RING/U-box"/>
    <property type="match status" value="1"/>
</dbReference>
<evidence type="ECO:0000313" key="8">
    <source>
        <dbReference type="Proteomes" id="UP000237000"/>
    </source>
</evidence>
<evidence type="ECO:0000256" key="4">
    <source>
        <dbReference type="PROSITE-ProRule" id="PRU00175"/>
    </source>
</evidence>
<feature type="non-terminal residue" evidence="7">
    <location>
        <position position="1"/>
    </location>
</feature>
<organism evidence="7 8">
    <name type="scientific">Trema orientale</name>
    <name type="common">Charcoal tree</name>
    <name type="synonym">Celtis orientalis</name>
    <dbReference type="NCBI Taxonomy" id="63057"/>
    <lineage>
        <taxon>Eukaryota</taxon>
        <taxon>Viridiplantae</taxon>
        <taxon>Streptophyta</taxon>
        <taxon>Embryophyta</taxon>
        <taxon>Tracheophyta</taxon>
        <taxon>Spermatophyta</taxon>
        <taxon>Magnoliopsida</taxon>
        <taxon>eudicotyledons</taxon>
        <taxon>Gunneridae</taxon>
        <taxon>Pentapetalae</taxon>
        <taxon>rosids</taxon>
        <taxon>fabids</taxon>
        <taxon>Rosales</taxon>
        <taxon>Cannabaceae</taxon>
        <taxon>Trema</taxon>
    </lineage>
</organism>
<evidence type="ECO:0000256" key="2">
    <source>
        <dbReference type="ARBA" id="ARBA00022771"/>
    </source>
</evidence>
<dbReference type="InterPro" id="IPR013083">
    <property type="entry name" value="Znf_RING/FYVE/PHD"/>
</dbReference>
<proteinExistence type="predicted"/>
<evidence type="ECO:0000256" key="5">
    <source>
        <dbReference type="SAM" id="MobiDB-lite"/>
    </source>
</evidence>
<dbReference type="STRING" id="63057.A0A2P5FQA5"/>
<keyword evidence="2 4" id="KW-0863">Zinc-finger</keyword>
<gene>
    <name evidence="7" type="ORF">TorRG33x02_041190</name>
</gene>
<comment type="caution">
    <text evidence="7">The sequence shown here is derived from an EMBL/GenBank/DDBJ whole genome shotgun (WGS) entry which is preliminary data.</text>
</comment>
<dbReference type="SMART" id="SM00184">
    <property type="entry name" value="RING"/>
    <property type="match status" value="1"/>
</dbReference>
<keyword evidence="3" id="KW-0862">Zinc</keyword>
<keyword evidence="1" id="KW-0479">Metal-binding</keyword>
<name>A0A2P5FQA5_TREOI</name>
<feature type="domain" description="RING-type" evidence="6">
    <location>
        <begin position="28"/>
        <end position="72"/>
    </location>
</feature>
<dbReference type="CDD" id="cd16448">
    <property type="entry name" value="RING-H2"/>
    <property type="match status" value="1"/>
</dbReference>
<dbReference type="PANTHER" id="PTHR45931">
    <property type="entry name" value="SI:CH211-59O9.10"/>
    <property type="match status" value="1"/>
</dbReference>
<dbReference type="PANTHER" id="PTHR45931:SF3">
    <property type="entry name" value="RING ZINC FINGER-CONTAINING PROTEIN"/>
    <property type="match status" value="1"/>
</dbReference>
<dbReference type="InterPro" id="IPR051834">
    <property type="entry name" value="RING_finger_E3_ligase"/>
</dbReference>
<dbReference type="GO" id="GO:0061630">
    <property type="term" value="F:ubiquitin protein ligase activity"/>
    <property type="evidence" value="ECO:0007669"/>
    <property type="project" value="TreeGrafter"/>
</dbReference>
<dbReference type="Pfam" id="PF13639">
    <property type="entry name" value="zf-RING_2"/>
    <property type="match status" value="1"/>
</dbReference>
<dbReference type="AlphaFoldDB" id="A0A2P5FQA5"/>
<protein>
    <submittedName>
        <fullName evidence="7">43kDa postsynaptic protein</fullName>
    </submittedName>
</protein>
<reference evidence="8" key="1">
    <citation type="submission" date="2016-06" db="EMBL/GenBank/DDBJ databases">
        <title>Parallel loss of symbiosis genes in relatives of nitrogen-fixing non-legume Parasponia.</title>
        <authorList>
            <person name="Van Velzen R."/>
            <person name="Holmer R."/>
            <person name="Bu F."/>
            <person name="Rutten L."/>
            <person name="Van Zeijl A."/>
            <person name="Liu W."/>
            <person name="Santuari L."/>
            <person name="Cao Q."/>
            <person name="Sharma T."/>
            <person name="Shen D."/>
            <person name="Roswanjaya Y."/>
            <person name="Wardhani T."/>
            <person name="Kalhor M.S."/>
            <person name="Jansen J."/>
            <person name="Van den Hoogen J."/>
            <person name="Gungor B."/>
            <person name="Hartog M."/>
            <person name="Hontelez J."/>
            <person name="Verver J."/>
            <person name="Yang W.-C."/>
            <person name="Schijlen E."/>
            <person name="Repin R."/>
            <person name="Schilthuizen M."/>
            <person name="Schranz E."/>
            <person name="Heidstra R."/>
            <person name="Miyata K."/>
            <person name="Fedorova E."/>
            <person name="Kohlen W."/>
            <person name="Bisseling T."/>
            <person name="Smit S."/>
            <person name="Geurts R."/>
        </authorList>
    </citation>
    <scope>NUCLEOTIDE SEQUENCE [LARGE SCALE GENOMIC DNA]</scope>
    <source>
        <strain evidence="8">cv. RG33-2</strain>
    </source>
</reference>
<evidence type="ECO:0000259" key="6">
    <source>
        <dbReference type="PROSITE" id="PS50089"/>
    </source>
</evidence>
<dbReference type="OrthoDB" id="1149625at2759"/>